<sequence length="148" mass="16084">MIKVNSLLFASALMLSPLLHAAEHDSKADAVNKAQQETKLYIISPKDGEKVPQTFTVKFGLSGMGIAPAGVERENTGHHHLLIDVDKMPDLSKPLPATKNIIHFGGGQTQTQVTLPPGKHTLQLVLGNYMHVPHENPIVSKKITVEVE</sequence>
<keyword evidence="4" id="KW-1185">Reference proteome</keyword>
<dbReference type="EMBL" id="JBGMEL010000016">
    <property type="protein sequence ID" value="MFA0791889.1"/>
    <property type="molecule type" value="Genomic_DNA"/>
</dbReference>
<dbReference type="Pfam" id="PF14347">
    <property type="entry name" value="DUF4399"/>
    <property type="match status" value="1"/>
</dbReference>
<accession>A0ABV4NQT1</accession>
<reference evidence="3 4" key="1">
    <citation type="submission" date="2024-08" db="EMBL/GenBank/DDBJ databases">
        <authorList>
            <person name="Ishaq N."/>
        </authorList>
    </citation>
    <scope>NUCLEOTIDE SEQUENCE [LARGE SCALE GENOMIC DNA]</scope>
    <source>
        <strain evidence="3 4">JCM 30400</strain>
    </source>
</reference>
<evidence type="ECO:0000259" key="2">
    <source>
        <dbReference type="Pfam" id="PF14347"/>
    </source>
</evidence>
<evidence type="ECO:0000313" key="4">
    <source>
        <dbReference type="Proteomes" id="UP001569414"/>
    </source>
</evidence>
<evidence type="ECO:0000256" key="1">
    <source>
        <dbReference type="SAM" id="SignalP"/>
    </source>
</evidence>
<comment type="caution">
    <text evidence="3">The sequence shown here is derived from an EMBL/GenBank/DDBJ whole genome shotgun (WGS) entry which is preliminary data.</text>
</comment>
<gene>
    <name evidence="3" type="ORF">ACCI51_15170</name>
</gene>
<name>A0ABV4NQT1_9GAMM</name>
<dbReference type="InterPro" id="IPR025512">
    <property type="entry name" value="DUF4399"/>
</dbReference>
<protein>
    <submittedName>
        <fullName evidence="3">DUF4399 domain-containing protein</fullName>
    </submittedName>
</protein>
<feature type="signal peptide" evidence="1">
    <location>
        <begin position="1"/>
        <end position="21"/>
    </location>
</feature>
<feature type="domain" description="DUF4399" evidence="2">
    <location>
        <begin position="57"/>
        <end position="148"/>
    </location>
</feature>
<evidence type="ECO:0000313" key="3">
    <source>
        <dbReference type="EMBL" id="MFA0791889.1"/>
    </source>
</evidence>
<keyword evidence="1" id="KW-0732">Signal</keyword>
<feature type="chain" id="PRO_5047419425" evidence="1">
    <location>
        <begin position="22"/>
        <end position="148"/>
    </location>
</feature>
<dbReference type="Proteomes" id="UP001569414">
    <property type="component" value="Unassembled WGS sequence"/>
</dbReference>
<organism evidence="3 4">
    <name type="scientific">Microbulbifer echini</name>
    <dbReference type="NCBI Taxonomy" id="1529067"/>
    <lineage>
        <taxon>Bacteria</taxon>
        <taxon>Pseudomonadati</taxon>
        <taxon>Pseudomonadota</taxon>
        <taxon>Gammaproteobacteria</taxon>
        <taxon>Cellvibrionales</taxon>
        <taxon>Microbulbiferaceae</taxon>
        <taxon>Microbulbifer</taxon>
    </lineage>
</organism>
<proteinExistence type="predicted"/>
<dbReference type="RefSeq" id="WP_299583204.1">
    <property type="nucleotide sequence ID" value="NZ_JBGMEL010000016.1"/>
</dbReference>